<dbReference type="EMBL" id="JBJUIK010000003">
    <property type="protein sequence ID" value="KAL3532855.1"/>
    <property type="molecule type" value="Genomic_DNA"/>
</dbReference>
<dbReference type="AlphaFoldDB" id="A0ABD3ANV9"/>
<protein>
    <submittedName>
        <fullName evidence="1">Uncharacterized protein</fullName>
    </submittedName>
</protein>
<comment type="caution">
    <text evidence="1">The sequence shown here is derived from an EMBL/GenBank/DDBJ whole genome shotgun (WGS) entry which is preliminary data.</text>
</comment>
<name>A0ABD3ANV9_9GENT</name>
<sequence>MAQGNKPVIYYRLAPRRAMFMYAPPAYHGEIGVQNCHCGKTYPDHVTIHVAVERDHLLGEIEAYRQEVGVLRNRNIELQQANTMFQLEVQQETNLLYEEFGRRQFWRDRCHNSRNTYRNILQNVRHNLKLAYNHTMGLNGIDGEGDESNQEERY</sequence>
<proteinExistence type="predicted"/>
<accession>A0ABD3ANV9</accession>
<evidence type="ECO:0000313" key="1">
    <source>
        <dbReference type="EMBL" id="KAL3532855.1"/>
    </source>
</evidence>
<keyword evidence="2" id="KW-1185">Reference proteome</keyword>
<organism evidence="1 2">
    <name type="scientific">Cinchona calisaya</name>
    <dbReference type="NCBI Taxonomy" id="153742"/>
    <lineage>
        <taxon>Eukaryota</taxon>
        <taxon>Viridiplantae</taxon>
        <taxon>Streptophyta</taxon>
        <taxon>Embryophyta</taxon>
        <taxon>Tracheophyta</taxon>
        <taxon>Spermatophyta</taxon>
        <taxon>Magnoliopsida</taxon>
        <taxon>eudicotyledons</taxon>
        <taxon>Gunneridae</taxon>
        <taxon>Pentapetalae</taxon>
        <taxon>asterids</taxon>
        <taxon>lamiids</taxon>
        <taxon>Gentianales</taxon>
        <taxon>Rubiaceae</taxon>
        <taxon>Cinchonoideae</taxon>
        <taxon>Cinchoneae</taxon>
        <taxon>Cinchona</taxon>
    </lineage>
</organism>
<evidence type="ECO:0000313" key="2">
    <source>
        <dbReference type="Proteomes" id="UP001630127"/>
    </source>
</evidence>
<dbReference type="Proteomes" id="UP001630127">
    <property type="component" value="Unassembled WGS sequence"/>
</dbReference>
<gene>
    <name evidence="1" type="ORF">ACH5RR_006376</name>
</gene>
<reference evidence="1 2" key="1">
    <citation type="submission" date="2024-11" db="EMBL/GenBank/DDBJ databases">
        <title>A near-complete genome assembly of Cinchona calisaya.</title>
        <authorList>
            <person name="Lian D.C."/>
            <person name="Zhao X.W."/>
            <person name="Wei L."/>
        </authorList>
    </citation>
    <scope>NUCLEOTIDE SEQUENCE [LARGE SCALE GENOMIC DNA]</scope>
    <source>
        <tissue evidence="1">Nenye</tissue>
    </source>
</reference>